<dbReference type="InterPro" id="IPR015947">
    <property type="entry name" value="PUA-like_sf"/>
</dbReference>
<dbReference type="Pfam" id="PF02190">
    <property type="entry name" value="LON_substr_bdg"/>
    <property type="match status" value="1"/>
</dbReference>
<sequence length="215" mass="23793">MSTPRVLSQLPLFPLETVLFPGGALPLRIFEVRYLHMVEQCRKTGTPFGVVSLVQGSEVRRPGVPADSFHPVGTLARITHFEAPQPGLMMIDCLGSERFRLVSSHQLAHGLWMADVELLDADVPTPVPEDLGRTSAALGQLIETLREQHVAENRFPILSPLQLNDCGWVANRWCEVLPLPLSLKHNLMALESPLVRLELVADVLAKAHPADQRPE</sequence>
<dbReference type="SMART" id="SM00464">
    <property type="entry name" value="LON"/>
    <property type="match status" value="1"/>
</dbReference>
<accession>A0ABU2C2P2</accession>
<dbReference type="SUPFAM" id="SSF88697">
    <property type="entry name" value="PUA domain-like"/>
    <property type="match status" value="1"/>
</dbReference>
<dbReference type="Gene3D" id="1.10.4060.10">
    <property type="entry name" value="BPP1347 like domain"/>
    <property type="match status" value="1"/>
</dbReference>
<organism evidence="2 3">
    <name type="scientific">Rhodoferax ferrireducens</name>
    <dbReference type="NCBI Taxonomy" id="192843"/>
    <lineage>
        <taxon>Bacteria</taxon>
        <taxon>Pseudomonadati</taxon>
        <taxon>Pseudomonadota</taxon>
        <taxon>Betaproteobacteria</taxon>
        <taxon>Burkholderiales</taxon>
        <taxon>Comamonadaceae</taxon>
        <taxon>Rhodoferax</taxon>
    </lineage>
</organism>
<evidence type="ECO:0000259" key="1">
    <source>
        <dbReference type="PROSITE" id="PS51787"/>
    </source>
</evidence>
<feature type="domain" description="Lon N-terminal" evidence="1">
    <location>
        <begin position="7"/>
        <end position="208"/>
    </location>
</feature>
<name>A0ABU2C2P2_9BURK</name>
<gene>
    <name evidence="2" type="ORF">J2X19_000259</name>
</gene>
<dbReference type="PANTHER" id="PTHR46732">
    <property type="entry name" value="ATP-DEPENDENT PROTEASE LA (LON) DOMAIN PROTEIN"/>
    <property type="match status" value="1"/>
</dbReference>
<dbReference type="PROSITE" id="PS51787">
    <property type="entry name" value="LON_N"/>
    <property type="match status" value="1"/>
</dbReference>
<dbReference type="InterPro" id="IPR046336">
    <property type="entry name" value="Lon_prtase_N_sf"/>
</dbReference>
<dbReference type="EMBL" id="JAVDXT010000001">
    <property type="protein sequence ID" value="MDR7375601.1"/>
    <property type="molecule type" value="Genomic_DNA"/>
</dbReference>
<evidence type="ECO:0000313" key="3">
    <source>
        <dbReference type="Proteomes" id="UP001180487"/>
    </source>
</evidence>
<reference evidence="2 3" key="1">
    <citation type="submission" date="2023-07" db="EMBL/GenBank/DDBJ databases">
        <title>Sorghum-associated microbial communities from plants grown in Nebraska, USA.</title>
        <authorList>
            <person name="Schachtman D."/>
        </authorList>
    </citation>
    <scope>NUCLEOTIDE SEQUENCE [LARGE SCALE GENOMIC DNA]</scope>
    <source>
        <strain evidence="2 3">BE313</strain>
    </source>
</reference>
<dbReference type="PANTHER" id="PTHR46732:SF8">
    <property type="entry name" value="ATP-DEPENDENT PROTEASE LA (LON) DOMAIN PROTEIN"/>
    <property type="match status" value="1"/>
</dbReference>
<keyword evidence="3" id="KW-1185">Reference proteome</keyword>
<dbReference type="Gene3D" id="2.30.130.40">
    <property type="entry name" value="LON domain-like"/>
    <property type="match status" value="1"/>
</dbReference>
<proteinExistence type="predicted"/>
<dbReference type="Proteomes" id="UP001180487">
    <property type="component" value="Unassembled WGS sequence"/>
</dbReference>
<dbReference type="RefSeq" id="WP_310369942.1">
    <property type="nucleotide sequence ID" value="NZ_JAVDXT010000001.1"/>
</dbReference>
<comment type="caution">
    <text evidence="2">The sequence shown here is derived from an EMBL/GenBank/DDBJ whole genome shotgun (WGS) entry which is preliminary data.</text>
</comment>
<dbReference type="InterPro" id="IPR003111">
    <property type="entry name" value="Lon_prtase_N"/>
</dbReference>
<evidence type="ECO:0000313" key="2">
    <source>
        <dbReference type="EMBL" id="MDR7375601.1"/>
    </source>
</evidence>
<protein>
    <submittedName>
        <fullName evidence="2">Lon protease-like protein</fullName>
    </submittedName>
</protein>